<evidence type="ECO:0000259" key="2">
    <source>
        <dbReference type="PROSITE" id="PS51084"/>
    </source>
</evidence>
<dbReference type="Gene3D" id="3.30.428.10">
    <property type="entry name" value="HIT-like"/>
    <property type="match status" value="1"/>
</dbReference>
<dbReference type="InterPro" id="IPR026026">
    <property type="entry name" value="HIT_Hint"/>
</dbReference>
<dbReference type="PIRSF" id="PIRSF000714">
    <property type="entry name" value="HIT"/>
    <property type="match status" value="1"/>
</dbReference>
<sequence length="137" mass="15606">MSDSCPLCTGTGGELLWQDEFCRVVLVDEPGFPGYCRVILNRHTAEMTDLEDQERERLMRVVYAVEKAIRHTLNPDKINLASLGNQVPHLHWHLIPRWQEDSHFPASIWAAPFRSGNVALPAKALIDLRNTLEHLTP</sequence>
<accession>A0A1I4XU45</accession>
<dbReference type="AlphaFoldDB" id="A0A1I4XU45"/>
<organism evidence="3 4">
    <name type="scientific">Formivibrio citricus</name>
    <dbReference type="NCBI Taxonomy" id="83765"/>
    <lineage>
        <taxon>Bacteria</taxon>
        <taxon>Pseudomonadati</taxon>
        <taxon>Pseudomonadota</taxon>
        <taxon>Betaproteobacteria</taxon>
        <taxon>Neisseriales</taxon>
        <taxon>Chitinibacteraceae</taxon>
        <taxon>Formivibrio</taxon>
    </lineage>
</organism>
<dbReference type="Pfam" id="PF01230">
    <property type="entry name" value="HIT"/>
    <property type="match status" value="1"/>
</dbReference>
<dbReference type="SUPFAM" id="SSF54197">
    <property type="entry name" value="HIT-like"/>
    <property type="match status" value="1"/>
</dbReference>
<dbReference type="GO" id="GO:0016787">
    <property type="term" value="F:hydrolase activity"/>
    <property type="evidence" value="ECO:0007669"/>
    <property type="project" value="UniProtKB-KW"/>
</dbReference>
<evidence type="ECO:0000313" key="4">
    <source>
        <dbReference type="Proteomes" id="UP000242869"/>
    </source>
</evidence>
<reference evidence="4" key="1">
    <citation type="submission" date="2016-10" db="EMBL/GenBank/DDBJ databases">
        <authorList>
            <person name="Varghese N."/>
            <person name="Submissions S."/>
        </authorList>
    </citation>
    <scope>NUCLEOTIDE SEQUENCE [LARGE SCALE GENOMIC DNA]</scope>
    <source>
        <strain evidence="4">DSM 6150</strain>
    </source>
</reference>
<evidence type="ECO:0000313" key="3">
    <source>
        <dbReference type="EMBL" id="SFN29186.1"/>
    </source>
</evidence>
<dbReference type="EMBL" id="FOVE01000006">
    <property type="protein sequence ID" value="SFN29186.1"/>
    <property type="molecule type" value="Genomic_DNA"/>
</dbReference>
<dbReference type="InterPro" id="IPR011146">
    <property type="entry name" value="HIT-like"/>
</dbReference>
<dbReference type="Proteomes" id="UP000242869">
    <property type="component" value="Unassembled WGS sequence"/>
</dbReference>
<dbReference type="OrthoDB" id="9799145at2"/>
<dbReference type="PANTHER" id="PTHR42997:SF1">
    <property type="entry name" value="AP-4-A PHOSPHORYLASE"/>
    <property type="match status" value="1"/>
</dbReference>
<dbReference type="RefSeq" id="WP_091192489.1">
    <property type="nucleotide sequence ID" value="NZ_FOVE01000006.1"/>
</dbReference>
<dbReference type="InterPro" id="IPR036265">
    <property type="entry name" value="HIT-like_sf"/>
</dbReference>
<dbReference type="PROSITE" id="PS51084">
    <property type="entry name" value="HIT_2"/>
    <property type="match status" value="1"/>
</dbReference>
<feature type="short sequence motif" description="Histidine triad motif" evidence="1">
    <location>
        <begin position="89"/>
        <end position="93"/>
    </location>
</feature>
<keyword evidence="4" id="KW-1185">Reference proteome</keyword>
<dbReference type="PANTHER" id="PTHR42997">
    <property type="entry name" value="HIT FAMILY HYDROLASE"/>
    <property type="match status" value="1"/>
</dbReference>
<feature type="domain" description="HIT" evidence="2">
    <location>
        <begin position="3"/>
        <end position="104"/>
    </location>
</feature>
<proteinExistence type="predicted"/>
<gene>
    <name evidence="3" type="ORF">SAMN05660284_01106</name>
</gene>
<evidence type="ECO:0000256" key="1">
    <source>
        <dbReference type="PROSITE-ProRule" id="PRU00464"/>
    </source>
</evidence>
<dbReference type="InterPro" id="IPR052908">
    <property type="entry name" value="AP-4-A_phosphorylase"/>
</dbReference>
<protein>
    <submittedName>
        <fullName evidence="3">Diadenosine tetraphosphate (Ap4A) hydrolase</fullName>
    </submittedName>
</protein>
<name>A0A1I4XU45_9NEIS</name>
<keyword evidence="3" id="KW-0378">Hydrolase</keyword>
<dbReference type="STRING" id="83765.SAMN05660284_01106"/>